<dbReference type="EMBL" id="KI393609">
    <property type="protein sequence ID" value="ERN07908.1"/>
    <property type="molecule type" value="Genomic_DNA"/>
</dbReference>
<dbReference type="Gramene" id="ERN07908">
    <property type="protein sequence ID" value="ERN07908"/>
    <property type="gene ID" value="AMTR_s00012p00235880"/>
</dbReference>
<accession>W1PIT5</accession>
<organism evidence="3 4">
    <name type="scientific">Amborella trichopoda</name>
    <dbReference type="NCBI Taxonomy" id="13333"/>
    <lineage>
        <taxon>Eukaryota</taxon>
        <taxon>Viridiplantae</taxon>
        <taxon>Streptophyta</taxon>
        <taxon>Embryophyta</taxon>
        <taxon>Tracheophyta</taxon>
        <taxon>Spermatophyta</taxon>
        <taxon>Magnoliopsida</taxon>
        <taxon>Amborellales</taxon>
        <taxon>Amborellaceae</taxon>
        <taxon>Amborella</taxon>
    </lineage>
</organism>
<evidence type="ECO:0000259" key="2">
    <source>
        <dbReference type="Pfam" id="PF12054"/>
    </source>
</evidence>
<reference evidence="4" key="1">
    <citation type="journal article" date="2013" name="Science">
        <title>The Amborella genome and the evolution of flowering plants.</title>
        <authorList>
            <consortium name="Amborella Genome Project"/>
        </authorList>
    </citation>
    <scope>NUCLEOTIDE SEQUENCE [LARGE SCALE GENOMIC DNA]</scope>
</reference>
<protein>
    <recommendedName>
        <fullName evidence="2">Mot1 central domain-containing protein</fullName>
    </recommendedName>
</protein>
<keyword evidence="4" id="KW-1185">Reference proteome</keyword>
<evidence type="ECO:0000313" key="3">
    <source>
        <dbReference type="EMBL" id="ERN07908.1"/>
    </source>
</evidence>
<sequence>MEMLQDLLVYVLPACKAGLGDRDGDVRAVAADALIPTAGAIVSLKGQTLHSIVMLLWDILLDLDDLRPSTSSVMHLLAEIYSQPDMVPETLGVVEHQGFDLNEVVPTDENGDSMKLEENTHILSTLAPRLWSFMRHSITSVRHAAIRTLCPVEGLGAAATLYFSSWLQLATTPFGSVLDSTKMFCPAFLPRKSHFRAAAKMRAVKGETGYHENFGLDPAKEIHSQERLLDASTNSTKIVVGADSEKSVTRTRVASMVLVAWFKELKCQDTPHMHASVVRSVTPLRQLLIELLACADLAMPTKDSFLPYSERSRTYMKMRNEANLLFCAADSSGFFENVLTSLKFSADTVSVEDAISFGSKLSPRSNHTTGDGTVDKQVLDDIESCRQRLLLTSGYLKCVQEEVLQQKAAEALAELISFCIVCKPGPNDKLIKNLCTLTYLDPCETLQAALLNSMETIDDQDLLSFGKGTSTQQSKVQMLSSGEERSTAEGLSAGVEQKLH</sequence>
<dbReference type="AlphaFoldDB" id="W1PIT5"/>
<dbReference type="STRING" id="13333.W1PIT5"/>
<dbReference type="GO" id="GO:0003677">
    <property type="term" value="F:DNA binding"/>
    <property type="evidence" value="ECO:0007669"/>
    <property type="project" value="InterPro"/>
</dbReference>
<dbReference type="eggNOG" id="KOG0392">
    <property type="taxonomic scope" value="Eukaryota"/>
</dbReference>
<evidence type="ECO:0000256" key="1">
    <source>
        <dbReference type="SAM" id="MobiDB-lite"/>
    </source>
</evidence>
<evidence type="ECO:0000313" key="4">
    <source>
        <dbReference type="Proteomes" id="UP000017836"/>
    </source>
</evidence>
<feature type="domain" description="Mot1 central" evidence="2">
    <location>
        <begin position="151"/>
        <end position="254"/>
    </location>
</feature>
<dbReference type="InterPro" id="IPR022707">
    <property type="entry name" value="Mot1_central_dom"/>
</dbReference>
<proteinExistence type="predicted"/>
<name>W1PIT5_AMBTC</name>
<dbReference type="InterPro" id="IPR016024">
    <property type="entry name" value="ARM-type_fold"/>
</dbReference>
<feature type="domain" description="Mot1 central" evidence="2">
    <location>
        <begin position="400"/>
        <end position="467"/>
    </location>
</feature>
<dbReference type="HOGENOM" id="CLU_545575_0_0_1"/>
<feature type="region of interest" description="Disordered" evidence="1">
    <location>
        <begin position="475"/>
        <end position="500"/>
    </location>
</feature>
<dbReference type="InterPro" id="IPR044972">
    <property type="entry name" value="Mot1"/>
</dbReference>
<dbReference type="SUPFAM" id="SSF48371">
    <property type="entry name" value="ARM repeat"/>
    <property type="match status" value="1"/>
</dbReference>
<dbReference type="GO" id="GO:0016887">
    <property type="term" value="F:ATP hydrolysis activity"/>
    <property type="evidence" value="ECO:0007669"/>
    <property type="project" value="InterPro"/>
</dbReference>
<gene>
    <name evidence="3" type="ORF">AMTR_s00012p00235880</name>
</gene>
<dbReference type="PANTHER" id="PTHR36498">
    <property type="entry name" value="TATA-BINDING PROTEIN-ASSOCIATED FACTOR 172"/>
    <property type="match status" value="1"/>
</dbReference>
<dbReference type="Pfam" id="PF12054">
    <property type="entry name" value="DUF3535"/>
    <property type="match status" value="2"/>
</dbReference>
<dbReference type="GO" id="GO:0017025">
    <property type="term" value="F:TBP-class protein binding"/>
    <property type="evidence" value="ECO:0007669"/>
    <property type="project" value="InterPro"/>
</dbReference>
<dbReference type="PANTHER" id="PTHR36498:SF1">
    <property type="entry name" value="TATA-BINDING PROTEIN-ASSOCIATED FACTOR 172"/>
    <property type="match status" value="1"/>
</dbReference>
<dbReference type="Proteomes" id="UP000017836">
    <property type="component" value="Unassembled WGS sequence"/>
</dbReference>